<keyword evidence="2 7" id="KW-0547">Nucleotide-binding</keyword>
<keyword evidence="4 7" id="KW-0347">Helicase</keyword>
<dbReference type="GO" id="GO:0004386">
    <property type="term" value="F:helicase activity"/>
    <property type="evidence" value="ECO:0007669"/>
    <property type="project" value="UniProtKB-KW"/>
</dbReference>
<evidence type="ECO:0000256" key="8">
    <source>
        <dbReference type="PROSITE-ProRule" id="PRU00552"/>
    </source>
</evidence>
<dbReference type="CDD" id="cd18787">
    <property type="entry name" value="SF2_C_DEAD"/>
    <property type="match status" value="1"/>
</dbReference>
<evidence type="ECO:0000256" key="9">
    <source>
        <dbReference type="SAM" id="MobiDB-lite"/>
    </source>
</evidence>
<feature type="compositionally biased region" description="Basic residues" evidence="9">
    <location>
        <begin position="523"/>
        <end position="532"/>
    </location>
</feature>
<comment type="subunit">
    <text evidence="7">Component of the RNA degradosome, which is a multiprotein complex involved in RNA processing and mRNA degradation.</text>
</comment>
<keyword evidence="1 7" id="KW-0963">Cytoplasm</keyword>
<dbReference type="PANTHER" id="PTHR47959:SF10">
    <property type="entry name" value="ATP-DEPENDENT RNA HELICASE RHLB"/>
    <property type="match status" value="1"/>
</dbReference>
<keyword evidence="3 7" id="KW-0378">Hydrolase</keyword>
<evidence type="ECO:0000256" key="5">
    <source>
        <dbReference type="ARBA" id="ARBA00022840"/>
    </source>
</evidence>
<keyword evidence="5 7" id="KW-0067">ATP-binding</keyword>
<feature type="compositionally biased region" description="Gly residues" evidence="9">
    <location>
        <begin position="435"/>
        <end position="456"/>
    </location>
</feature>
<dbReference type="SUPFAM" id="SSF52540">
    <property type="entry name" value="P-loop containing nucleoside triphosphate hydrolases"/>
    <property type="match status" value="1"/>
</dbReference>
<feature type="domain" description="Helicase ATP-binding" evidence="10">
    <location>
        <begin position="40"/>
        <end position="220"/>
    </location>
</feature>
<feature type="compositionally biased region" description="Low complexity" evidence="9">
    <location>
        <begin position="535"/>
        <end position="554"/>
    </location>
</feature>
<organism evidence="13 14">
    <name type="scientific">Xanthomonas bonasiae</name>
    <dbReference type="NCBI Taxonomy" id="2810351"/>
    <lineage>
        <taxon>Bacteria</taxon>
        <taxon>Pseudomonadati</taxon>
        <taxon>Pseudomonadota</taxon>
        <taxon>Gammaproteobacteria</taxon>
        <taxon>Lysobacterales</taxon>
        <taxon>Lysobacteraceae</taxon>
        <taxon>Xanthomonas</taxon>
    </lineage>
</organism>
<gene>
    <name evidence="7 13" type="primary">rhlB</name>
    <name evidence="13" type="ORF">JR064_11515</name>
</gene>
<feature type="compositionally biased region" description="Basic and acidic residues" evidence="9">
    <location>
        <begin position="425"/>
        <end position="434"/>
    </location>
</feature>
<feature type="compositionally biased region" description="Basic and acidic residues" evidence="9">
    <location>
        <begin position="457"/>
        <end position="466"/>
    </location>
</feature>
<evidence type="ECO:0000256" key="6">
    <source>
        <dbReference type="ARBA" id="ARBA00022884"/>
    </source>
</evidence>
<dbReference type="PROSITE" id="PS51194">
    <property type="entry name" value="HELICASE_CTER"/>
    <property type="match status" value="1"/>
</dbReference>
<dbReference type="InterPro" id="IPR027417">
    <property type="entry name" value="P-loop_NTPase"/>
</dbReference>
<comment type="similarity">
    <text evidence="7">Belongs to the DEAD box helicase family. RhlB subfamily.</text>
</comment>
<evidence type="ECO:0000256" key="2">
    <source>
        <dbReference type="ARBA" id="ARBA00022741"/>
    </source>
</evidence>
<dbReference type="InterPro" id="IPR044742">
    <property type="entry name" value="DEAD/DEAH_RhlB"/>
</dbReference>
<comment type="catalytic activity">
    <reaction evidence="7">
        <text>ATP + H2O = ADP + phosphate + H(+)</text>
        <dbReference type="Rhea" id="RHEA:13065"/>
        <dbReference type="ChEBI" id="CHEBI:15377"/>
        <dbReference type="ChEBI" id="CHEBI:15378"/>
        <dbReference type="ChEBI" id="CHEBI:30616"/>
        <dbReference type="ChEBI" id="CHEBI:43474"/>
        <dbReference type="ChEBI" id="CHEBI:456216"/>
        <dbReference type="EC" id="3.6.4.13"/>
    </reaction>
</comment>
<dbReference type="InterPro" id="IPR023554">
    <property type="entry name" value="RNA_helicase_ATP-dep_RhlB"/>
</dbReference>
<dbReference type="PROSITE" id="PS00039">
    <property type="entry name" value="DEAD_ATP_HELICASE"/>
    <property type="match status" value="1"/>
</dbReference>
<feature type="region of interest" description="Disordered" evidence="9">
    <location>
        <begin position="425"/>
        <end position="578"/>
    </location>
</feature>
<accession>A0ABS3B3B7</accession>
<dbReference type="NCBIfam" id="NF003390">
    <property type="entry name" value="PRK04537.1"/>
    <property type="match status" value="1"/>
</dbReference>
<keyword evidence="6 7" id="KW-0694">RNA-binding</keyword>
<dbReference type="EC" id="3.6.4.13" evidence="7"/>
<dbReference type="Proteomes" id="UP000695802">
    <property type="component" value="Unassembled WGS sequence"/>
</dbReference>
<dbReference type="InterPro" id="IPR014014">
    <property type="entry name" value="RNA_helicase_DEAD_Q_motif"/>
</dbReference>
<feature type="domain" description="Helicase C-terminal" evidence="11">
    <location>
        <begin position="231"/>
        <end position="401"/>
    </location>
</feature>
<evidence type="ECO:0000313" key="14">
    <source>
        <dbReference type="Proteomes" id="UP000695802"/>
    </source>
</evidence>
<proteinExistence type="inferred from homology"/>
<comment type="function">
    <text evidence="7">DEAD-box RNA helicase involved in RNA degradation. Has RNA-dependent ATPase activity and unwinds double-stranded RNA.</text>
</comment>
<dbReference type="EMBL" id="JAFIWB010000011">
    <property type="protein sequence ID" value="MBN6102797.1"/>
    <property type="molecule type" value="Genomic_DNA"/>
</dbReference>
<evidence type="ECO:0000256" key="4">
    <source>
        <dbReference type="ARBA" id="ARBA00022806"/>
    </source>
</evidence>
<evidence type="ECO:0000256" key="3">
    <source>
        <dbReference type="ARBA" id="ARBA00022801"/>
    </source>
</evidence>
<feature type="domain" description="DEAD-box RNA helicase Q" evidence="12">
    <location>
        <begin position="9"/>
        <end position="37"/>
    </location>
</feature>
<dbReference type="Pfam" id="PF00271">
    <property type="entry name" value="Helicase_C"/>
    <property type="match status" value="1"/>
</dbReference>
<dbReference type="Gene3D" id="3.40.50.300">
    <property type="entry name" value="P-loop containing nucleotide triphosphate hydrolases"/>
    <property type="match status" value="2"/>
</dbReference>
<evidence type="ECO:0000259" key="12">
    <source>
        <dbReference type="PROSITE" id="PS51195"/>
    </source>
</evidence>
<evidence type="ECO:0000259" key="11">
    <source>
        <dbReference type="PROSITE" id="PS51194"/>
    </source>
</evidence>
<dbReference type="InterPro" id="IPR000629">
    <property type="entry name" value="RNA-helicase_DEAD-box_CS"/>
</dbReference>
<dbReference type="HAMAP" id="MF_00661">
    <property type="entry name" value="DEAD_helicase_RhlB"/>
    <property type="match status" value="1"/>
</dbReference>
<dbReference type="Pfam" id="PF00270">
    <property type="entry name" value="DEAD"/>
    <property type="match status" value="1"/>
</dbReference>
<dbReference type="CDD" id="cd00268">
    <property type="entry name" value="DEADc"/>
    <property type="match status" value="1"/>
</dbReference>
<evidence type="ECO:0000256" key="7">
    <source>
        <dbReference type="HAMAP-Rule" id="MF_00661"/>
    </source>
</evidence>
<keyword evidence="14" id="KW-1185">Reference proteome</keyword>
<dbReference type="Pfam" id="PF12300">
    <property type="entry name" value="RhlB"/>
    <property type="match status" value="1"/>
</dbReference>
<feature type="short sequence motif" description="Q motif" evidence="8">
    <location>
        <begin position="9"/>
        <end position="37"/>
    </location>
</feature>
<dbReference type="InterPro" id="IPR050079">
    <property type="entry name" value="DEAD_box_RNA_helicase"/>
</dbReference>
<protein>
    <recommendedName>
        <fullName evidence="7">ATP-dependent RNA helicase RhlB</fullName>
        <ecNumber evidence="7">3.6.4.13</ecNumber>
    </recommendedName>
</protein>
<dbReference type="PROSITE" id="PS51195">
    <property type="entry name" value="Q_MOTIF"/>
    <property type="match status" value="1"/>
</dbReference>
<evidence type="ECO:0000256" key="1">
    <source>
        <dbReference type="ARBA" id="ARBA00022490"/>
    </source>
</evidence>
<sequence>MSDKPLTDVTFSAFELQPALLAGLEGAGFTRCTPIQALTLPVALPGRDVAGQAQTGTGKTLAFLVTVMNRLLSRPALADRKPEDPRALILAPTRELAIQIHKDAVKFGADLGLRFALVYGGVDYDKQRELLQQGVDVIIATPGRLIDYVKQHKVVSLHACEICVLDEADRMFDLGFIKDIRFLLRRMPERGTRQTLLFSATLSHRVLELAYEHMNEPEKLVVETESITAARVRQRIYFPSDEEKLTLLLGLLSRSEGARTMVFVNTKAFVERVARSLERNGYRVGVLSGDVPQKKRETLLNRFQKGQLEILVATDVAARGLHIDGVKYVYNYDLPFDAEDYVHRIGRTARLGEEGDAISFACERYAMSLPDIEAYIEQKIPVEPVTAELLVALPRTPRAVVEGEAAEVDPDADESIGDIFREARAQREADEQRRGGGSSRGKPGGGRSGPGGAGGRGEARGADGKPRRPRTPRPADAAAAPAAVAEAPAAGATEAAAVVAAPTPKPARPAVDGAPAADGERAPRKRRRRRGGRPLEGAESAATAATVATGDAPAKPVQVRAARQGERAAAPAAAANDSFLTRLGRKLRSLVSSS</sequence>
<reference evidence="13 14" key="1">
    <citation type="submission" date="2021-02" db="EMBL/GenBank/DDBJ databases">
        <title>Taxonomically Unique Crown Gall-Associated Xanthomonas Stains Have Deficiency in Virulence Repertories.</title>
        <authorList>
            <person name="Mafakheri H."/>
            <person name="Taghavi S.M."/>
            <person name="Dimkic I."/>
            <person name="Nemanja K."/>
            <person name="Osdaghi E."/>
        </authorList>
    </citation>
    <scope>NUCLEOTIDE SEQUENCE [LARGE SCALE GENOMIC DNA]</scope>
    <source>
        <strain evidence="13 14">FX4</strain>
    </source>
</reference>
<dbReference type="PANTHER" id="PTHR47959">
    <property type="entry name" value="ATP-DEPENDENT RNA HELICASE RHLE-RELATED"/>
    <property type="match status" value="1"/>
</dbReference>
<name>A0ABS3B3B7_9XANT</name>
<comment type="subcellular location">
    <subcellularLocation>
        <location evidence="7">Cytoplasm</location>
    </subcellularLocation>
</comment>
<evidence type="ECO:0000259" key="10">
    <source>
        <dbReference type="PROSITE" id="PS51192"/>
    </source>
</evidence>
<dbReference type="RefSeq" id="WP_206229814.1">
    <property type="nucleotide sequence ID" value="NZ_JAFIWB010000011.1"/>
</dbReference>
<evidence type="ECO:0000313" key="13">
    <source>
        <dbReference type="EMBL" id="MBN6102797.1"/>
    </source>
</evidence>
<dbReference type="InterPro" id="IPR014001">
    <property type="entry name" value="Helicase_ATP-bd"/>
</dbReference>
<dbReference type="InterPro" id="IPR022077">
    <property type="entry name" value="RhlB"/>
</dbReference>
<dbReference type="SMART" id="SM00487">
    <property type="entry name" value="DEXDc"/>
    <property type="match status" value="1"/>
</dbReference>
<dbReference type="PROSITE" id="PS51192">
    <property type="entry name" value="HELICASE_ATP_BIND_1"/>
    <property type="match status" value="1"/>
</dbReference>
<feature type="compositionally biased region" description="Low complexity" evidence="9">
    <location>
        <begin position="474"/>
        <end position="502"/>
    </location>
</feature>
<dbReference type="InterPro" id="IPR011545">
    <property type="entry name" value="DEAD/DEAH_box_helicase_dom"/>
</dbReference>
<comment type="caution">
    <text evidence="13">The sequence shown here is derived from an EMBL/GenBank/DDBJ whole genome shotgun (WGS) entry which is preliminary data.</text>
</comment>
<dbReference type="SMART" id="SM00490">
    <property type="entry name" value="HELICc"/>
    <property type="match status" value="1"/>
</dbReference>
<dbReference type="InterPro" id="IPR001650">
    <property type="entry name" value="Helicase_C-like"/>
</dbReference>